<accession>A0ABW8BW14</accession>
<dbReference type="InterPro" id="IPR000847">
    <property type="entry name" value="LysR_HTH_N"/>
</dbReference>
<dbReference type="RefSeq" id="WP_399844404.1">
    <property type="nucleotide sequence ID" value="NZ_JBITWC010000015.1"/>
</dbReference>
<dbReference type="Gene3D" id="1.10.10.10">
    <property type="entry name" value="Winged helix-like DNA-binding domain superfamily/Winged helix DNA-binding domain"/>
    <property type="match status" value="1"/>
</dbReference>
<evidence type="ECO:0000256" key="2">
    <source>
        <dbReference type="ARBA" id="ARBA00023015"/>
    </source>
</evidence>
<sequence length="318" mass="35599">MKLDPTSLKLFVKVAELGTITGAADASFMATSAVSKRLSELEAYFNTPLLKRNNRGIELTPAGSALLNLSRGVLHNLEDLDLQMRDYASGQRGIVRVFANMSAITQYLPQEMRAFFELHPDIGVQLEEKVSPIITREVMNNNADIGVCAQMLHGYDLIEFPYHVDDLVLVVPQQHPLAQREKVFFRECLDYPHVGLHTASAINLEIMRAASMANKTLRIRIQVTSYDALCLMVQAGLGVGAPWGDSSVRGWAQCECAVDTRRLGAAQTEYLCQRFRPAFYGGKGAGGAFYSGRQRRFSTALKGNRRRCFRDWRRQVHQ</sequence>
<dbReference type="InterPro" id="IPR036388">
    <property type="entry name" value="WH-like_DNA-bd_sf"/>
</dbReference>
<organism evidence="6 7">
    <name type="scientific">Vreelandella lionensis</name>
    <dbReference type="NCBI Taxonomy" id="1144478"/>
    <lineage>
        <taxon>Bacteria</taxon>
        <taxon>Pseudomonadati</taxon>
        <taxon>Pseudomonadota</taxon>
        <taxon>Gammaproteobacteria</taxon>
        <taxon>Oceanospirillales</taxon>
        <taxon>Halomonadaceae</taxon>
        <taxon>Vreelandella</taxon>
    </lineage>
</organism>
<evidence type="ECO:0000256" key="3">
    <source>
        <dbReference type="ARBA" id="ARBA00023125"/>
    </source>
</evidence>
<dbReference type="InterPro" id="IPR036390">
    <property type="entry name" value="WH_DNA-bd_sf"/>
</dbReference>
<proteinExistence type="inferred from homology"/>
<name>A0ABW8BW14_9GAMM</name>
<dbReference type="InterPro" id="IPR005119">
    <property type="entry name" value="LysR_subst-bd"/>
</dbReference>
<dbReference type="PROSITE" id="PS50931">
    <property type="entry name" value="HTH_LYSR"/>
    <property type="match status" value="1"/>
</dbReference>
<evidence type="ECO:0000259" key="5">
    <source>
        <dbReference type="PROSITE" id="PS50931"/>
    </source>
</evidence>
<protein>
    <submittedName>
        <fullName evidence="6">LysR family transcriptional regulator</fullName>
    </submittedName>
</protein>
<keyword evidence="7" id="KW-1185">Reference proteome</keyword>
<dbReference type="EMBL" id="JBITWC010000015">
    <property type="protein sequence ID" value="MFI8750447.1"/>
    <property type="molecule type" value="Genomic_DNA"/>
</dbReference>
<dbReference type="Pfam" id="PF00126">
    <property type="entry name" value="HTH_1"/>
    <property type="match status" value="1"/>
</dbReference>
<dbReference type="Gene3D" id="3.40.190.290">
    <property type="match status" value="1"/>
</dbReference>
<dbReference type="PANTHER" id="PTHR30419:SF2">
    <property type="entry name" value="LYSR FAMILY TRANSCRIPTIONAL REGULATOR"/>
    <property type="match status" value="1"/>
</dbReference>
<evidence type="ECO:0000313" key="7">
    <source>
        <dbReference type="Proteomes" id="UP001614338"/>
    </source>
</evidence>
<dbReference type="SUPFAM" id="SSF46785">
    <property type="entry name" value="Winged helix' DNA-binding domain"/>
    <property type="match status" value="1"/>
</dbReference>
<evidence type="ECO:0000256" key="1">
    <source>
        <dbReference type="ARBA" id="ARBA00009437"/>
    </source>
</evidence>
<comment type="caution">
    <text evidence="6">The sequence shown here is derived from an EMBL/GenBank/DDBJ whole genome shotgun (WGS) entry which is preliminary data.</text>
</comment>
<keyword evidence="4" id="KW-0804">Transcription</keyword>
<gene>
    <name evidence="6" type="ORF">ACIGG6_10640</name>
</gene>
<keyword evidence="3" id="KW-0238">DNA-binding</keyword>
<dbReference type="PANTHER" id="PTHR30419">
    <property type="entry name" value="HTH-TYPE TRANSCRIPTIONAL REGULATOR YBHD"/>
    <property type="match status" value="1"/>
</dbReference>
<dbReference type="SUPFAM" id="SSF53850">
    <property type="entry name" value="Periplasmic binding protein-like II"/>
    <property type="match status" value="1"/>
</dbReference>
<keyword evidence="2" id="KW-0805">Transcription regulation</keyword>
<comment type="similarity">
    <text evidence="1">Belongs to the LysR transcriptional regulatory family.</text>
</comment>
<evidence type="ECO:0000256" key="4">
    <source>
        <dbReference type="ARBA" id="ARBA00023163"/>
    </source>
</evidence>
<feature type="domain" description="HTH lysR-type" evidence="5">
    <location>
        <begin position="3"/>
        <end position="60"/>
    </location>
</feature>
<evidence type="ECO:0000313" key="6">
    <source>
        <dbReference type="EMBL" id="MFI8750447.1"/>
    </source>
</evidence>
<dbReference type="Proteomes" id="UP001614338">
    <property type="component" value="Unassembled WGS sequence"/>
</dbReference>
<dbReference type="Pfam" id="PF03466">
    <property type="entry name" value="LysR_substrate"/>
    <property type="match status" value="1"/>
</dbReference>
<reference evidence="6 7" key="1">
    <citation type="submission" date="2024-10" db="EMBL/GenBank/DDBJ databases">
        <title>The Natural Products Discovery Center: Release of the First 8490 Sequenced Strains for Exploring Actinobacteria Biosynthetic Diversity.</title>
        <authorList>
            <person name="Kalkreuter E."/>
            <person name="Kautsar S.A."/>
            <person name="Yang D."/>
            <person name="Bader C.D."/>
            <person name="Teijaro C.N."/>
            <person name="Fluegel L."/>
            <person name="Davis C.M."/>
            <person name="Simpson J.R."/>
            <person name="Lauterbach L."/>
            <person name="Steele A.D."/>
            <person name="Gui C."/>
            <person name="Meng S."/>
            <person name="Li G."/>
            <person name="Viehrig K."/>
            <person name="Ye F."/>
            <person name="Su P."/>
            <person name="Kiefer A.F."/>
            <person name="Nichols A."/>
            <person name="Cepeda A.J."/>
            <person name="Yan W."/>
            <person name="Fan B."/>
            <person name="Jiang Y."/>
            <person name="Adhikari A."/>
            <person name="Zheng C.-J."/>
            <person name="Schuster L."/>
            <person name="Cowan T.M."/>
            <person name="Smanski M.J."/>
            <person name="Chevrette M.G."/>
            <person name="De Carvalho L.P.S."/>
            <person name="Shen B."/>
        </authorList>
    </citation>
    <scope>NUCLEOTIDE SEQUENCE [LARGE SCALE GENOMIC DNA]</scope>
    <source>
        <strain evidence="6 7">NPDC077409</strain>
    </source>
</reference>
<dbReference type="InterPro" id="IPR050950">
    <property type="entry name" value="HTH-type_LysR_regulators"/>
</dbReference>